<protein>
    <recommendedName>
        <fullName evidence="2">histidine kinase</fullName>
        <ecNumber evidence="2">2.7.13.3</ecNumber>
    </recommendedName>
</protein>
<dbReference type="FunFam" id="3.30.565.10:FF:000006">
    <property type="entry name" value="Sensor histidine kinase WalK"/>
    <property type="match status" value="1"/>
</dbReference>
<dbReference type="Proteomes" id="UP000033220">
    <property type="component" value="Chromosome DSM 122"/>
</dbReference>
<dbReference type="InterPro" id="IPR035965">
    <property type="entry name" value="PAS-like_dom_sf"/>
</dbReference>
<dbReference type="eggNOG" id="COG4251">
    <property type="taxonomic scope" value="Bacteria"/>
</dbReference>
<dbReference type="EMBL" id="HE663493">
    <property type="protein sequence ID" value="CCG09404.1"/>
    <property type="molecule type" value="Genomic_DNA"/>
</dbReference>
<evidence type="ECO:0000256" key="2">
    <source>
        <dbReference type="ARBA" id="ARBA00012438"/>
    </source>
</evidence>
<sequence length="757" mass="83408">MLPVLMRQRARATAAEAALRRRERQLSHALSGSGVGFWEWDPESAVLHVCDGKDHVAEGTCVNALERMVPGDRERVLKAFAAHVAAPQAQVDLRCRFRLDTGGETCLRLQGRALAAPGEPLHLTGLWSDVSLQTAHDLERRRLSSAIENSTLAVLSCNAAGLIEAANRRVEALTGRDPADLPGRPLSLVWSDETPAATQAALAVALQEGLAWEGDVICRALDGRRLWHRVTLTPVRDAEGGLTGFVSVHEDITERHRLQERLSFHVSTVNAVLEASPSGILVADLEGRPRLTNQRLRQMWSLSPMEVRDETPWALFATLSIRVAEPRESLETLRALTASPGEVEAGVDLVLADGRIFERASMAVAGEDGATWGRVWFFTDVSGQKRIERALSDQLEFQQTLLNTLPNPVFYTNQEGQLLGCNRAFADFLKEPPDLVLGEPLCDALADQSQAALLVAPGSSPLERGGRHFFDMALTDKQGGTRTLAVAKAIFSDTVGQVSGVVAVMTDITDLKQTAEELRRSNQELEQFAYVASHDLQEPLRTVSSYLGLLRRRYGGRLDEDAQQFIRYAIEGAHRMQALIQDLLQFSRLDTRGVPFERVDVAACVNHAVENLRGSLEETQARLRIGDLPWVQADAVQMTSLFQNLIGNALKYRAPSRTPEVEVGVERRGEVWEFFVRDNGIGIDPRFAEKVFMIFQRLHSREAIDGTGIGLALAKKIVERHGGRIWLEGAEDQGTTFRFTLPVAPGAQTLPAREGNP</sequence>
<feature type="domain" description="PAS" evidence="7">
    <location>
        <begin position="139"/>
        <end position="209"/>
    </location>
</feature>
<dbReference type="InterPro" id="IPR004358">
    <property type="entry name" value="Sig_transdc_His_kin-like_C"/>
</dbReference>
<dbReference type="SUPFAM" id="SSF47384">
    <property type="entry name" value="Homodimeric domain of signal transducing histidine kinase"/>
    <property type="match status" value="1"/>
</dbReference>
<dbReference type="GO" id="GO:0000155">
    <property type="term" value="F:phosphorelay sensor kinase activity"/>
    <property type="evidence" value="ECO:0007669"/>
    <property type="project" value="InterPro"/>
</dbReference>
<feature type="domain" description="Histidine kinase" evidence="6">
    <location>
        <begin position="531"/>
        <end position="745"/>
    </location>
</feature>
<dbReference type="Pfam" id="PF13188">
    <property type="entry name" value="PAS_8"/>
    <property type="match status" value="1"/>
</dbReference>
<dbReference type="InterPro" id="IPR003661">
    <property type="entry name" value="HisK_dim/P_dom"/>
</dbReference>
<dbReference type="PRINTS" id="PR00344">
    <property type="entry name" value="BCTRLSENSOR"/>
</dbReference>
<dbReference type="InterPro" id="IPR036890">
    <property type="entry name" value="HATPase_C_sf"/>
</dbReference>
<dbReference type="Gene3D" id="3.30.450.20">
    <property type="entry name" value="PAS domain"/>
    <property type="match status" value="4"/>
</dbReference>
<dbReference type="SUPFAM" id="SSF55785">
    <property type="entry name" value="PYP-like sensor domain (PAS domain)"/>
    <property type="match status" value="4"/>
</dbReference>
<dbReference type="InterPro" id="IPR003594">
    <property type="entry name" value="HATPase_dom"/>
</dbReference>
<evidence type="ECO:0000259" key="6">
    <source>
        <dbReference type="PROSITE" id="PS50109"/>
    </source>
</evidence>
<gene>
    <name evidence="9" type="ORF">RSPPHO_02778</name>
</gene>
<dbReference type="PROSITE" id="PS50109">
    <property type="entry name" value="HIS_KIN"/>
    <property type="match status" value="1"/>
</dbReference>
<dbReference type="InterPro" id="IPR005467">
    <property type="entry name" value="His_kinase_dom"/>
</dbReference>
<feature type="domain" description="PAC" evidence="8">
    <location>
        <begin position="210"/>
        <end position="264"/>
    </location>
</feature>
<feature type="domain" description="PAC" evidence="8">
    <location>
        <begin position="468"/>
        <end position="520"/>
    </location>
</feature>
<dbReference type="InterPro" id="IPR001610">
    <property type="entry name" value="PAC"/>
</dbReference>
<accession>H6SNS3</accession>
<dbReference type="NCBIfam" id="TIGR00229">
    <property type="entry name" value="sensory_box"/>
    <property type="match status" value="2"/>
</dbReference>
<dbReference type="SMART" id="SM00388">
    <property type="entry name" value="HisKA"/>
    <property type="match status" value="1"/>
</dbReference>
<keyword evidence="3" id="KW-0597">Phosphoprotein</keyword>
<dbReference type="OrthoDB" id="7313492at2"/>
<dbReference type="Pfam" id="PF00512">
    <property type="entry name" value="HisKA"/>
    <property type="match status" value="1"/>
</dbReference>
<evidence type="ECO:0000256" key="5">
    <source>
        <dbReference type="ARBA" id="ARBA00022777"/>
    </source>
</evidence>
<dbReference type="KEGG" id="rpm:RSPPHO_02778"/>
<proteinExistence type="predicted"/>
<keyword evidence="4 9" id="KW-0808">Transferase</keyword>
<dbReference type="InterPro" id="IPR036097">
    <property type="entry name" value="HisK_dim/P_sf"/>
</dbReference>
<dbReference type="SUPFAM" id="SSF55874">
    <property type="entry name" value="ATPase domain of HSP90 chaperone/DNA topoisomerase II/histidine kinase"/>
    <property type="match status" value="1"/>
</dbReference>
<dbReference type="Gene3D" id="1.10.287.130">
    <property type="match status" value="1"/>
</dbReference>
<dbReference type="EC" id="2.7.13.3" evidence="2"/>
<dbReference type="PROSITE" id="PS50112">
    <property type="entry name" value="PAS"/>
    <property type="match status" value="1"/>
</dbReference>
<dbReference type="SMART" id="SM00091">
    <property type="entry name" value="PAS"/>
    <property type="match status" value="3"/>
</dbReference>
<dbReference type="PANTHER" id="PTHR43304:SF1">
    <property type="entry name" value="PAC DOMAIN-CONTAINING PROTEIN"/>
    <property type="match status" value="1"/>
</dbReference>
<dbReference type="AlphaFoldDB" id="H6SNS3"/>
<dbReference type="PROSITE" id="PS50113">
    <property type="entry name" value="PAC"/>
    <property type="match status" value="2"/>
</dbReference>
<dbReference type="Gene3D" id="3.30.565.10">
    <property type="entry name" value="Histidine kinase-like ATPase, C-terminal domain"/>
    <property type="match status" value="1"/>
</dbReference>
<dbReference type="SMART" id="SM00387">
    <property type="entry name" value="HATPase_c"/>
    <property type="match status" value="1"/>
</dbReference>
<dbReference type="InterPro" id="IPR013656">
    <property type="entry name" value="PAS_4"/>
</dbReference>
<evidence type="ECO:0000256" key="4">
    <source>
        <dbReference type="ARBA" id="ARBA00022679"/>
    </source>
</evidence>
<dbReference type="HOGENOM" id="CLU_367953_0_0_5"/>
<evidence type="ECO:0000259" key="7">
    <source>
        <dbReference type="PROSITE" id="PS50112"/>
    </source>
</evidence>
<dbReference type="STRING" id="1150469.RSPPHO_02778"/>
<dbReference type="InterPro" id="IPR052162">
    <property type="entry name" value="Sensor_kinase/Photoreceptor"/>
</dbReference>
<dbReference type="RefSeq" id="WP_014416034.1">
    <property type="nucleotide sequence ID" value="NC_017059.1"/>
</dbReference>
<dbReference type="CDD" id="cd00130">
    <property type="entry name" value="PAS"/>
    <property type="match status" value="2"/>
</dbReference>
<evidence type="ECO:0000256" key="3">
    <source>
        <dbReference type="ARBA" id="ARBA00022553"/>
    </source>
</evidence>
<organism evidence="9 10">
    <name type="scientific">Pararhodospirillum photometricum DSM 122</name>
    <dbReference type="NCBI Taxonomy" id="1150469"/>
    <lineage>
        <taxon>Bacteria</taxon>
        <taxon>Pseudomonadati</taxon>
        <taxon>Pseudomonadota</taxon>
        <taxon>Alphaproteobacteria</taxon>
        <taxon>Rhodospirillales</taxon>
        <taxon>Rhodospirillaceae</taxon>
        <taxon>Pararhodospirillum</taxon>
    </lineage>
</organism>
<reference evidence="9 10" key="1">
    <citation type="submission" date="2012-02" db="EMBL/GenBank/DDBJ databases">
        <title>Shotgun genome sequence of Phaeospirillum photometricum DSM 122.</title>
        <authorList>
            <person name="Duquesne K."/>
            <person name="Sturgis J."/>
        </authorList>
    </citation>
    <scope>NUCLEOTIDE SEQUENCE [LARGE SCALE GENOMIC DNA]</scope>
    <source>
        <strain evidence="10">DSM122</strain>
    </source>
</reference>
<keyword evidence="5" id="KW-0418">Kinase</keyword>
<dbReference type="PATRIC" id="fig|1150469.3.peg.3146"/>
<dbReference type="CDD" id="cd00082">
    <property type="entry name" value="HisKA"/>
    <property type="match status" value="1"/>
</dbReference>
<dbReference type="Pfam" id="PF02518">
    <property type="entry name" value="HATPase_c"/>
    <property type="match status" value="1"/>
</dbReference>
<name>H6SNS3_PARPM</name>
<comment type="catalytic activity">
    <reaction evidence="1">
        <text>ATP + protein L-histidine = ADP + protein N-phospho-L-histidine.</text>
        <dbReference type="EC" id="2.7.13.3"/>
    </reaction>
</comment>
<evidence type="ECO:0000313" key="9">
    <source>
        <dbReference type="EMBL" id="CCG09404.1"/>
    </source>
</evidence>
<dbReference type="PANTHER" id="PTHR43304">
    <property type="entry name" value="PHYTOCHROME-LIKE PROTEIN CPH1"/>
    <property type="match status" value="1"/>
</dbReference>
<keyword evidence="10" id="KW-1185">Reference proteome</keyword>
<dbReference type="SMART" id="SM00086">
    <property type="entry name" value="PAC"/>
    <property type="match status" value="2"/>
</dbReference>
<evidence type="ECO:0000256" key="1">
    <source>
        <dbReference type="ARBA" id="ARBA00000085"/>
    </source>
</evidence>
<dbReference type="InterPro" id="IPR000700">
    <property type="entry name" value="PAS-assoc_C"/>
</dbReference>
<evidence type="ECO:0000259" key="8">
    <source>
        <dbReference type="PROSITE" id="PS50113"/>
    </source>
</evidence>
<dbReference type="CDD" id="cd16921">
    <property type="entry name" value="HATPase_FilI-like"/>
    <property type="match status" value="1"/>
</dbReference>
<dbReference type="Pfam" id="PF08448">
    <property type="entry name" value="PAS_4"/>
    <property type="match status" value="1"/>
</dbReference>
<dbReference type="InterPro" id="IPR000014">
    <property type="entry name" value="PAS"/>
</dbReference>
<dbReference type="Pfam" id="PF13426">
    <property type="entry name" value="PAS_9"/>
    <property type="match status" value="1"/>
</dbReference>
<evidence type="ECO:0000313" key="10">
    <source>
        <dbReference type="Proteomes" id="UP000033220"/>
    </source>
</evidence>